<gene>
    <name evidence="15" type="ORF">NEPTK9_000329</name>
</gene>
<evidence type="ECO:0000256" key="3">
    <source>
        <dbReference type="ARBA" id="ARBA00011700"/>
    </source>
</evidence>
<evidence type="ECO:0000256" key="2">
    <source>
        <dbReference type="ARBA" id="ARBA00008079"/>
    </source>
</evidence>
<evidence type="ECO:0000313" key="16">
    <source>
        <dbReference type="Proteomes" id="UP001194714"/>
    </source>
</evidence>
<dbReference type="Pfam" id="PF03626">
    <property type="entry name" value="COX4_pro"/>
    <property type="match status" value="1"/>
</dbReference>
<evidence type="ECO:0000256" key="14">
    <source>
        <dbReference type="SAM" id="Phobius"/>
    </source>
</evidence>
<feature type="transmembrane region" description="Helical" evidence="14">
    <location>
        <begin position="45"/>
        <end position="63"/>
    </location>
</feature>
<keyword evidence="6 14" id="KW-0812">Transmembrane</keyword>
<dbReference type="InterPro" id="IPR050968">
    <property type="entry name" value="Cytochrome_c_oxidase_bac_sub4"/>
</dbReference>
<evidence type="ECO:0000256" key="13">
    <source>
        <dbReference type="ARBA" id="ARBA00032185"/>
    </source>
</evidence>
<evidence type="ECO:0000256" key="11">
    <source>
        <dbReference type="ARBA" id="ARBA00030211"/>
    </source>
</evidence>
<reference evidence="15 16" key="1">
    <citation type="submission" date="2020-01" db="EMBL/GenBank/DDBJ databases">
        <title>Draft genome sequence of Cand. Neptunochlamydia vexilliferae K9.</title>
        <authorList>
            <person name="Schulz F."/>
            <person name="Koestlbacher S."/>
            <person name="Wascher F."/>
            <person name="Pizzetti I."/>
            <person name="Horn M."/>
        </authorList>
    </citation>
    <scope>NUCLEOTIDE SEQUENCE [LARGE SCALE GENOMIC DNA]</scope>
    <source>
        <strain evidence="15 16">K9</strain>
    </source>
</reference>
<feature type="transmembrane region" description="Helical" evidence="14">
    <location>
        <begin position="12"/>
        <end position="33"/>
    </location>
</feature>
<dbReference type="PANTHER" id="PTHR36835:SF1">
    <property type="entry name" value="CYTOCHROME BO(3) UBIQUINOL OXIDASE SUBUNIT 4"/>
    <property type="match status" value="1"/>
</dbReference>
<evidence type="ECO:0000256" key="6">
    <source>
        <dbReference type="ARBA" id="ARBA00022692"/>
    </source>
</evidence>
<dbReference type="EMBL" id="JAAEJV010000004">
    <property type="protein sequence ID" value="MBF5058830.1"/>
    <property type="molecule type" value="Genomic_DNA"/>
</dbReference>
<evidence type="ECO:0000256" key="7">
    <source>
        <dbReference type="ARBA" id="ARBA00022989"/>
    </source>
</evidence>
<dbReference type="InterPro" id="IPR005171">
    <property type="entry name" value="Cyt_c_oxidase_su4_prok"/>
</dbReference>
<evidence type="ECO:0000256" key="1">
    <source>
        <dbReference type="ARBA" id="ARBA00004651"/>
    </source>
</evidence>
<comment type="subcellular location">
    <subcellularLocation>
        <location evidence="1">Cell membrane</location>
        <topology evidence="1">Multi-pass membrane protein</topology>
    </subcellularLocation>
</comment>
<dbReference type="PANTHER" id="PTHR36835">
    <property type="entry name" value="CYTOCHROME BO(3) UBIQUINOL OXIDASE SUBUNIT 4"/>
    <property type="match status" value="1"/>
</dbReference>
<organism evidence="15 16">
    <name type="scientific">Candidatus Neptunichlamydia vexilliferae</name>
    <dbReference type="NCBI Taxonomy" id="1651774"/>
    <lineage>
        <taxon>Bacteria</taxon>
        <taxon>Pseudomonadati</taxon>
        <taxon>Chlamydiota</taxon>
        <taxon>Chlamydiia</taxon>
        <taxon>Parachlamydiales</taxon>
        <taxon>Simkaniaceae</taxon>
        <taxon>Candidatus Neptunichlamydia</taxon>
    </lineage>
</organism>
<keyword evidence="7 14" id="KW-1133">Transmembrane helix</keyword>
<comment type="similarity">
    <text evidence="2">Belongs to the cytochrome c oxidase bacterial subunit 4 family.</text>
</comment>
<comment type="function">
    <text evidence="9">Cytochrome bo(3) ubiquinol terminal oxidase is the component of the aerobic respiratory chain of E.coli that predominates when cells are grown at high aeration. Has proton pump activity across the membrane in addition to electron transfer, pumping 2 protons/electron.</text>
</comment>
<protein>
    <recommendedName>
        <fullName evidence="4">Cytochrome bo(3) ubiquinol oxidase subunit 4</fullName>
    </recommendedName>
    <alternativeName>
        <fullName evidence="13">Cytochrome o ubiquinol oxidase subunit 4</fullName>
    </alternativeName>
    <alternativeName>
        <fullName evidence="10">Oxidase bo(3) subunit 4</fullName>
    </alternativeName>
    <alternativeName>
        <fullName evidence="11">Ubiquinol oxidase polypeptide IV</fullName>
    </alternativeName>
    <alternativeName>
        <fullName evidence="12">Ubiquinol oxidase subunit 4</fullName>
    </alternativeName>
</protein>
<name>A0ABS0AXY6_9BACT</name>
<accession>A0ABS0AXY6</accession>
<comment type="subunit">
    <text evidence="3">Heterooctamer of two A chains, two B chains, two C chains and two D chains.</text>
</comment>
<evidence type="ECO:0000256" key="8">
    <source>
        <dbReference type="ARBA" id="ARBA00023136"/>
    </source>
</evidence>
<keyword evidence="8 14" id="KW-0472">Membrane</keyword>
<evidence type="ECO:0000256" key="10">
    <source>
        <dbReference type="ARBA" id="ARBA00030071"/>
    </source>
</evidence>
<evidence type="ECO:0000256" key="9">
    <source>
        <dbReference type="ARBA" id="ARBA00025694"/>
    </source>
</evidence>
<keyword evidence="16" id="KW-1185">Reference proteome</keyword>
<comment type="caution">
    <text evidence="15">The sequence shown here is derived from an EMBL/GenBank/DDBJ whole genome shotgun (WGS) entry which is preliminary data.</text>
</comment>
<feature type="transmembrane region" description="Helical" evidence="14">
    <location>
        <begin position="75"/>
        <end position="97"/>
    </location>
</feature>
<keyword evidence="5" id="KW-1003">Cell membrane</keyword>
<dbReference type="Proteomes" id="UP001194714">
    <property type="component" value="Unassembled WGS sequence"/>
</dbReference>
<proteinExistence type="inferred from homology"/>
<sequence>MIDAHHGWNVSFKPVILGFIFSAILTFAAYRTAAHYHLSHMTLDFTLIGLAVFQVILQMVFYFHIGLESRPRWNLMMFLFMTLLIVVLVGGSMWIMYNLKYNVAPT</sequence>
<evidence type="ECO:0000313" key="15">
    <source>
        <dbReference type="EMBL" id="MBF5058830.1"/>
    </source>
</evidence>
<evidence type="ECO:0000256" key="4">
    <source>
        <dbReference type="ARBA" id="ARBA00014689"/>
    </source>
</evidence>
<evidence type="ECO:0000256" key="12">
    <source>
        <dbReference type="ARBA" id="ARBA00031887"/>
    </source>
</evidence>
<dbReference type="RefSeq" id="WP_194847116.1">
    <property type="nucleotide sequence ID" value="NZ_JAAEJV010000004.1"/>
</dbReference>
<evidence type="ECO:0000256" key="5">
    <source>
        <dbReference type="ARBA" id="ARBA00022475"/>
    </source>
</evidence>